<name>A0A2A6E5D1_TANFO</name>
<dbReference type="GO" id="GO:0009307">
    <property type="term" value="P:DNA restriction-modification system"/>
    <property type="evidence" value="ECO:0007669"/>
    <property type="project" value="UniProtKB-KW"/>
</dbReference>
<evidence type="ECO:0000256" key="7">
    <source>
        <dbReference type="ARBA" id="ARBA00023125"/>
    </source>
</evidence>
<dbReference type="GO" id="GO:0008170">
    <property type="term" value="F:N-methyltransferase activity"/>
    <property type="evidence" value="ECO:0007669"/>
    <property type="project" value="InterPro"/>
</dbReference>
<evidence type="ECO:0000259" key="9">
    <source>
        <dbReference type="Pfam" id="PF01555"/>
    </source>
</evidence>
<dbReference type="CDD" id="cd02440">
    <property type="entry name" value="AdoMet_MTases"/>
    <property type="match status" value="1"/>
</dbReference>
<keyword evidence="3 10" id="KW-0489">Methyltransferase</keyword>
<comment type="caution">
    <text evidence="10">The sequence shown here is derived from an EMBL/GenBank/DDBJ whole genome shotgun (WGS) entry which is preliminary data.</text>
</comment>
<dbReference type="InterPro" id="IPR002941">
    <property type="entry name" value="DNA_methylase_N4/N6"/>
</dbReference>
<keyword evidence="7" id="KW-0238">DNA-binding</keyword>
<keyword evidence="4 10" id="KW-0808">Transferase</keyword>
<dbReference type="REBASE" id="242069">
    <property type="entry name" value="M.Tfo11663ORF12785P"/>
</dbReference>
<dbReference type="EC" id="2.1.1.113" evidence="2"/>
<dbReference type="AlphaFoldDB" id="A0A2A6E5D1"/>
<accession>A0A2A6E5D1</accession>
<dbReference type="InterPro" id="IPR017985">
    <property type="entry name" value="MeTrfase_CN4_CS"/>
</dbReference>
<keyword evidence="6" id="KW-0680">Restriction system</keyword>
<dbReference type="GO" id="GO:0003677">
    <property type="term" value="F:DNA binding"/>
    <property type="evidence" value="ECO:0007669"/>
    <property type="project" value="UniProtKB-KW"/>
</dbReference>
<dbReference type="Gene3D" id="3.40.50.150">
    <property type="entry name" value="Vaccinia Virus protein VP39"/>
    <property type="match status" value="2"/>
</dbReference>
<protein>
    <recommendedName>
        <fullName evidence="2">site-specific DNA-methyltransferase (cytosine-N(4)-specific)</fullName>
        <ecNumber evidence="2">2.1.1.113</ecNumber>
    </recommendedName>
</protein>
<dbReference type="PROSITE" id="PS00093">
    <property type="entry name" value="N4_MTASE"/>
    <property type="match status" value="1"/>
</dbReference>
<evidence type="ECO:0000256" key="4">
    <source>
        <dbReference type="ARBA" id="ARBA00022679"/>
    </source>
</evidence>
<keyword evidence="5" id="KW-0949">S-adenosyl-L-methionine</keyword>
<evidence type="ECO:0000256" key="5">
    <source>
        <dbReference type="ARBA" id="ARBA00022691"/>
    </source>
</evidence>
<dbReference type="RefSeq" id="WP_097531626.1">
    <property type="nucleotide sequence ID" value="NZ_NSLJ01000049.1"/>
</dbReference>
<comment type="similarity">
    <text evidence="1">Belongs to the N(4)/N(6)-methyltransferase family. N(4) subfamily.</text>
</comment>
<evidence type="ECO:0000256" key="1">
    <source>
        <dbReference type="ARBA" id="ARBA00010203"/>
    </source>
</evidence>
<feature type="domain" description="DNA methylase N-4/N-6" evidence="9">
    <location>
        <begin position="18"/>
        <end position="95"/>
    </location>
</feature>
<evidence type="ECO:0000256" key="8">
    <source>
        <dbReference type="ARBA" id="ARBA00049120"/>
    </source>
</evidence>
<organism evidence="10 11">
    <name type="scientific">Tannerella forsythia</name>
    <name type="common">Bacteroides forsythus</name>
    <dbReference type="NCBI Taxonomy" id="28112"/>
    <lineage>
        <taxon>Bacteria</taxon>
        <taxon>Pseudomonadati</taxon>
        <taxon>Bacteroidota</taxon>
        <taxon>Bacteroidia</taxon>
        <taxon>Bacteroidales</taxon>
        <taxon>Tannerellaceae</taxon>
        <taxon>Tannerella</taxon>
    </lineage>
</organism>
<evidence type="ECO:0000256" key="6">
    <source>
        <dbReference type="ARBA" id="ARBA00022747"/>
    </source>
</evidence>
<sequence length="424" mass="48921">MNVTLENYHSIDFDTISIKEEWNMSAEQERRMHSIHAYPAKFPAFITTKAIRKAEDNNISVKTVADIFCGCGTVAFETVRSGKHFWGCDINPVATLIAETKSNVYQDEQLRDIFDRIIAVYKTSSVDKSNSVYSNERIHYWFDEEHIDELLKLRSVIYLATDDGVYRNFFLCAFSNILKSCSRWLTKSIKPQIDPKKQPKDVLSSYIHQVNMMRRANLENINEKYGDADIRRASILNINIDEPFVDLIVTSPPYVTSYEYADLHQLSTLWLEYTDDFKSLREGTIGSLYHSEEFNKNLKILNNVGQEIVFRMYSTDKRKARSVAQYYIDIQSTIHKVVEMLNPGGACLFVIGNTEYKGVKIDNAKHLTECLLTEGLVNVEVDRRKISNKILTPYRDNNGKFASVKGSCRKVYSEEFVIFARKCN</sequence>
<dbReference type="InterPro" id="IPR029063">
    <property type="entry name" value="SAM-dependent_MTases_sf"/>
</dbReference>
<dbReference type="SUPFAM" id="SSF53335">
    <property type="entry name" value="S-adenosyl-L-methionine-dependent methyltransferases"/>
    <property type="match status" value="1"/>
</dbReference>
<evidence type="ECO:0000313" key="10">
    <source>
        <dbReference type="EMBL" id="PDP42368.1"/>
    </source>
</evidence>
<evidence type="ECO:0000313" key="11">
    <source>
        <dbReference type="Proteomes" id="UP000219259"/>
    </source>
</evidence>
<dbReference type="GO" id="GO:0032259">
    <property type="term" value="P:methylation"/>
    <property type="evidence" value="ECO:0007669"/>
    <property type="project" value="UniProtKB-KW"/>
</dbReference>
<dbReference type="Proteomes" id="UP000219259">
    <property type="component" value="Unassembled WGS sequence"/>
</dbReference>
<reference evidence="10 11" key="1">
    <citation type="submission" date="2017-09" db="EMBL/GenBank/DDBJ databases">
        <title>Phase variable restriction modification systems are present in the genome sequences of periodontal pathogens Prevotella intermedia, Tannerella forsythia and Porphyromonas gingivalis.</title>
        <authorList>
            <person name="Haigh R.D."/>
            <person name="Crawford L."/>
            <person name="Ralph J."/>
            <person name="Wanford J."/>
            <person name="Vartoukian S.R."/>
            <person name="Hijazib K."/>
            <person name="Wade W."/>
            <person name="Oggioni M.R."/>
        </authorList>
    </citation>
    <scope>NUCLEOTIDE SEQUENCE [LARGE SCALE GENOMIC DNA]</scope>
    <source>
        <strain evidence="10 11">WW11663</strain>
    </source>
</reference>
<dbReference type="GO" id="GO:0015667">
    <property type="term" value="F:site-specific DNA-methyltransferase (cytosine-N4-specific) activity"/>
    <property type="evidence" value="ECO:0007669"/>
    <property type="project" value="UniProtKB-EC"/>
</dbReference>
<gene>
    <name evidence="10" type="ORF">CLI86_12785</name>
</gene>
<evidence type="ECO:0000256" key="3">
    <source>
        <dbReference type="ARBA" id="ARBA00022603"/>
    </source>
</evidence>
<evidence type="ECO:0000256" key="2">
    <source>
        <dbReference type="ARBA" id="ARBA00012185"/>
    </source>
</evidence>
<dbReference type="Pfam" id="PF01555">
    <property type="entry name" value="N6_N4_Mtase"/>
    <property type="match status" value="1"/>
</dbReference>
<dbReference type="EMBL" id="NSLJ01000049">
    <property type="protein sequence ID" value="PDP42368.1"/>
    <property type="molecule type" value="Genomic_DNA"/>
</dbReference>
<comment type="catalytic activity">
    <reaction evidence="8">
        <text>a 2'-deoxycytidine in DNA + S-adenosyl-L-methionine = an N(4)-methyl-2'-deoxycytidine in DNA + S-adenosyl-L-homocysteine + H(+)</text>
        <dbReference type="Rhea" id="RHEA:16857"/>
        <dbReference type="Rhea" id="RHEA-COMP:11369"/>
        <dbReference type="Rhea" id="RHEA-COMP:13674"/>
        <dbReference type="ChEBI" id="CHEBI:15378"/>
        <dbReference type="ChEBI" id="CHEBI:57856"/>
        <dbReference type="ChEBI" id="CHEBI:59789"/>
        <dbReference type="ChEBI" id="CHEBI:85452"/>
        <dbReference type="ChEBI" id="CHEBI:137933"/>
        <dbReference type="EC" id="2.1.1.113"/>
    </reaction>
</comment>
<proteinExistence type="inferred from homology"/>